<dbReference type="Proteomes" id="UP000077868">
    <property type="component" value="Chromosome"/>
</dbReference>
<dbReference type="PATRIC" id="fig|1300347.3.peg.97"/>
<evidence type="ECO:0000259" key="2">
    <source>
        <dbReference type="Pfam" id="PF08327"/>
    </source>
</evidence>
<name>A0A1A9GE11_9ACTN</name>
<dbReference type="AlphaFoldDB" id="A0A1A9GE11"/>
<sequence>MTDTEDLRIERTLDAPIELVWAMWTETEHFAGWYGPTGATIPRAEMDVRVGGRRRIDMEVETPGGPMTMAFVGEYHEVDAPTRLVYSESMADGAGAPGETSVVVELTGLGDRTRMVLTHVGVAPDSPGAQGWAMALDKLAARLAALPG</sequence>
<comment type="similarity">
    <text evidence="1">Belongs to the AHA1 family.</text>
</comment>
<evidence type="ECO:0000256" key="1">
    <source>
        <dbReference type="ARBA" id="ARBA00006817"/>
    </source>
</evidence>
<gene>
    <name evidence="3" type="ORF">I601_0095</name>
</gene>
<accession>A0A1A9GE11</accession>
<dbReference type="Pfam" id="PF08327">
    <property type="entry name" value="AHSA1"/>
    <property type="match status" value="1"/>
</dbReference>
<proteinExistence type="inferred from homology"/>
<dbReference type="OrthoDB" id="5185819at2"/>
<dbReference type="STRING" id="1300347.I601_0095"/>
<dbReference type="EMBL" id="CP015079">
    <property type="protein sequence ID" value="ANH36549.1"/>
    <property type="molecule type" value="Genomic_DNA"/>
</dbReference>
<evidence type="ECO:0000313" key="4">
    <source>
        <dbReference type="Proteomes" id="UP000077868"/>
    </source>
</evidence>
<dbReference type="KEGG" id="ndk:I601_0095"/>
<dbReference type="InterPro" id="IPR023393">
    <property type="entry name" value="START-like_dom_sf"/>
</dbReference>
<dbReference type="SUPFAM" id="SSF55961">
    <property type="entry name" value="Bet v1-like"/>
    <property type="match status" value="1"/>
</dbReference>
<keyword evidence="4" id="KW-1185">Reference proteome</keyword>
<reference evidence="3 4" key="1">
    <citation type="submission" date="2016-03" db="EMBL/GenBank/DDBJ databases">
        <title>Complete genome sequence of a soil Actinobacterium, Nocardioides dokdonensis FR1436.</title>
        <authorList>
            <person name="Kwon S.-K."/>
            <person name="Kim K."/>
            <person name="Kim J.F."/>
        </authorList>
    </citation>
    <scope>NUCLEOTIDE SEQUENCE [LARGE SCALE GENOMIC DNA]</scope>
    <source>
        <strain evidence="3 4">FR1436</strain>
    </source>
</reference>
<evidence type="ECO:0000313" key="3">
    <source>
        <dbReference type="EMBL" id="ANH36549.1"/>
    </source>
</evidence>
<protein>
    <recommendedName>
        <fullName evidence="2">Activator of Hsp90 ATPase homologue 1/2-like C-terminal domain-containing protein</fullName>
    </recommendedName>
</protein>
<organism evidence="3 4">
    <name type="scientific">Nocardioides dokdonensis FR1436</name>
    <dbReference type="NCBI Taxonomy" id="1300347"/>
    <lineage>
        <taxon>Bacteria</taxon>
        <taxon>Bacillati</taxon>
        <taxon>Actinomycetota</taxon>
        <taxon>Actinomycetes</taxon>
        <taxon>Propionibacteriales</taxon>
        <taxon>Nocardioidaceae</taxon>
        <taxon>Nocardioides</taxon>
    </lineage>
</organism>
<dbReference type="Gene3D" id="3.30.530.20">
    <property type="match status" value="1"/>
</dbReference>
<dbReference type="CDD" id="cd07814">
    <property type="entry name" value="SRPBCC_CalC_Aha1-like"/>
    <property type="match status" value="1"/>
</dbReference>
<dbReference type="InterPro" id="IPR013538">
    <property type="entry name" value="ASHA1/2-like_C"/>
</dbReference>
<feature type="domain" description="Activator of Hsp90 ATPase homologue 1/2-like C-terminal" evidence="2">
    <location>
        <begin position="14"/>
        <end position="143"/>
    </location>
</feature>
<dbReference type="RefSeq" id="WP_068105043.1">
    <property type="nucleotide sequence ID" value="NZ_CP015079.1"/>
</dbReference>